<proteinExistence type="predicted"/>
<organism evidence="2 3">
    <name type="scientific">Sphaerisporangium flaviroseum</name>
    <dbReference type="NCBI Taxonomy" id="509199"/>
    <lineage>
        <taxon>Bacteria</taxon>
        <taxon>Bacillati</taxon>
        <taxon>Actinomycetota</taxon>
        <taxon>Actinomycetes</taxon>
        <taxon>Streptosporangiales</taxon>
        <taxon>Streptosporangiaceae</taxon>
        <taxon>Sphaerisporangium</taxon>
    </lineage>
</organism>
<sequence length="77" mass="8455">MARRSEHLGAGAPTAQLQLRGGQFLPDLPRPLRRQAVTRREVLGYAQDLVALSQVQQSKPKPASPGPVRVPARPPRR</sequence>
<comment type="caution">
    <text evidence="2">The sequence shown here is derived from an EMBL/GenBank/DDBJ whole genome shotgun (WGS) entry which is preliminary data.</text>
</comment>
<evidence type="ECO:0000313" key="3">
    <source>
        <dbReference type="Proteomes" id="UP001500888"/>
    </source>
</evidence>
<feature type="region of interest" description="Disordered" evidence="1">
    <location>
        <begin position="1"/>
        <end position="27"/>
    </location>
</feature>
<feature type="region of interest" description="Disordered" evidence="1">
    <location>
        <begin position="53"/>
        <end position="77"/>
    </location>
</feature>
<evidence type="ECO:0000313" key="2">
    <source>
        <dbReference type="EMBL" id="GAA3801780.1"/>
    </source>
</evidence>
<dbReference type="Proteomes" id="UP001500888">
    <property type="component" value="Unassembled WGS sequence"/>
</dbReference>
<evidence type="ECO:0000256" key="1">
    <source>
        <dbReference type="SAM" id="MobiDB-lite"/>
    </source>
</evidence>
<keyword evidence="3" id="KW-1185">Reference proteome</keyword>
<accession>A0ABP7HW43</accession>
<gene>
    <name evidence="2" type="ORF">GCM10022226_22000</name>
</gene>
<name>A0ABP7HW43_9ACTN</name>
<dbReference type="EMBL" id="BAAAZR010000002">
    <property type="protein sequence ID" value="GAA3801780.1"/>
    <property type="molecule type" value="Genomic_DNA"/>
</dbReference>
<protein>
    <submittedName>
        <fullName evidence="2">Uncharacterized protein</fullName>
    </submittedName>
</protein>
<reference evidence="3" key="1">
    <citation type="journal article" date="2019" name="Int. J. Syst. Evol. Microbiol.">
        <title>The Global Catalogue of Microorganisms (GCM) 10K type strain sequencing project: providing services to taxonomists for standard genome sequencing and annotation.</title>
        <authorList>
            <consortium name="The Broad Institute Genomics Platform"/>
            <consortium name="The Broad Institute Genome Sequencing Center for Infectious Disease"/>
            <person name="Wu L."/>
            <person name="Ma J."/>
        </authorList>
    </citation>
    <scope>NUCLEOTIDE SEQUENCE [LARGE SCALE GENOMIC DNA]</scope>
    <source>
        <strain evidence="3">JCM 16908</strain>
    </source>
</reference>